<reference evidence="1" key="1">
    <citation type="submission" date="2015-10" db="EMBL/GenBank/DDBJ databases">
        <authorList>
            <person name="Gilbert D.G."/>
        </authorList>
    </citation>
    <scope>NUCLEOTIDE SEQUENCE</scope>
    <source>
        <strain evidence="1">Lp167-67</strain>
    </source>
</reference>
<dbReference type="RefSeq" id="WP_169470779.1">
    <property type="nucleotide sequence ID" value="NZ_CP139476.1"/>
</dbReference>
<proteinExistence type="predicted"/>
<name>A0A0U5JXI8_LIMRT</name>
<sequence>MRIFKTKLYRVDYKGTHGGGVDHIRGRVLLENYPWIIEAAANGEIELTKVN</sequence>
<accession>A0A0U5JXI8</accession>
<dbReference type="AlphaFoldDB" id="A0A0U5JXI8"/>
<gene>
    <name evidence="1" type="ORF">LRLP16767_LRLP167_00065</name>
</gene>
<evidence type="ECO:0000313" key="1">
    <source>
        <dbReference type="EMBL" id="CUR41572.1"/>
    </source>
</evidence>
<organism evidence="1">
    <name type="scientific">Limosilactobacillus reuteri</name>
    <name type="common">Lactobacillus reuteri</name>
    <dbReference type="NCBI Taxonomy" id="1598"/>
    <lineage>
        <taxon>Bacteria</taxon>
        <taxon>Bacillati</taxon>
        <taxon>Bacillota</taxon>
        <taxon>Bacilli</taxon>
        <taxon>Lactobacillales</taxon>
        <taxon>Lactobacillaceae</taxon>
        <taxon>Limosilactobacillus</taxon>
    </lineage>
</organism>
<dbReference type="EMBL" id="LN887696">
    <property type="protein sequence ID" value="CUR41572.1"/>
    <property type="molecule type" value="Genomic_DNA"/>
</dbReference>
<protein>
    <submittedName>
        <fullName evidence="1">Uncharacterized protein</fullName>
    </submittedName>
</protein>